<evidence type="ECO:0000313" key="7">
    <source>
        <dbReference type="EMBL" id="KKP72959.1"/>
    </source>
</evidence>
<dbReference type="PATRIC" id="fig|1618740.3.peg.71"/>
<evidence type="ECO:0000256" key="1">
    <source>
        <dbReference type="ARBA" id="ARBA00022676"/>
    </source>
</evidence>
<dbReference type="AlphaFoldDB" id="A0A0G0BU13"/>
<keyword evidence="4" id="KW-0671">Queuosine biosynthesis</keyword>
<comment type="function">
    <text evidence="4">Catalyzes the base-exchange of a guanine (G) residue with the queuine precursor 7-aminomethyl-7-deazaguanine (PreQ1) at position 34 (anticodon wobble position) in tRNAs with GU(N) anticodons (tRNA-Asp, -Asn, -His and -Tyr). Catalysis occurs through a double-displacement mechanism. The nucleophile active site attacks the C1' of nucleotide 34 to detach the guanine base from the RNA, forming a covalent enzyme-RNA intermediate. The proton acceptor active site deprotonates the incoming PreQ1, allowing a nucleophilic attack on the C1' of the ribose to form the product. After dissociation, two additional enzymatic reactions on the tRNA convert PreQ1 to queuine (Q), resulting in the hypermodified nucleoside queuosine (7-(((4,5-cis-dihydroxy-2-cyclopenten-1-yl)amino)methyl)-7-deazaguanosine).</text>
</comment>
<dbReference type="NCBIfam" id="TIGR00449">
    <property type="entry name" value="tgt_general"/>
    <property type="match status" value="2"/>
</dbReference>
<sequence length="480" mass="53008">MQFRIEKKLKNSLGRAGVITTLHGEIKTPAFVPVGTKASVKALTPSQVSDLGAEVILGNTYHLYLQPGDEIVRAAGGIGKFMNWPGPTMTDSGGFQVFSLGVAYSKDPEGKQASNGAGISKVMTKADLLLIPERFDDSDAPRLAKIGQDGVSFKSHLDGSIHYITPEKSIQIQHNLGADIIFAFDECTSPAEDLKYQEEALERTHRWAERSLREHQKLLLFHGSHSNLNVVTESNIAYAEKSTIFDALKKTEEYSLEGVSQTDESRGSAKPAGLDSDPIKNDSSVFSSALFGIVQGGREEFLRKKSAKIIAETNVDGKYFDGFGIGGSFAKEDMSSAVKWVNEILPEDKPRHLLGIGEPEDLFMGIENGVDLFDCVAPTRNARNGTLFTKYGKINISNAKYKNDFSPIEKDCQCYTCKNYTKAYVSHLFHGKEMLAGTLASIHNLYFIIHLVNNIRQSILNDTFHEYKKEFLKMFKGNLG</sequence>
<evidence type="ECO:0000256" key="4">
    <source>
        <dbReference type="HAMAP-Rule" id="MF_00168"/>
    </source>
</evidence>
<comment type="similarity">
    <text evidence="4">Belongs to the queuine tRNA-ribosyltransferase family.</text>
</comment>
<proteinExistence type="inferred from homology"/>
<comment type="pathway">
    <text evidence="4">tRNA modification; tRNA-queuosine biosynthesis.</text>
</comment>
<dbReference type="HAMAP" id="MF_00168">
    <property type="entry name" value="Q_tRNA_Tgt"/>
    <property type="match status" value="1"/>
</dbReference>
<evidence type="ECO:0000256" key="3">
    <source>
        <dbReference type="ARBA" id="ARBA00022694"/>
    </source>
</evidence>
<comment type="cofactor">
    <cofactor evidence="4">
        <name>Zn(2+)</name>
        <dbReference type="ChEBI" id="CHEBI:29105"/>
    </cofactor>
    <text evidence="4">Binds 1 zinc ion per subunit.</text>
</comment>
<comment type="catalytic activity">
    <reaction evidence="4">
        <text>7-aminomethyl-7-carbaguanine + guanosine(34) in tRNA = 7-aminomethyl-7-carbaguanosine(34) in tRNA + guanine</text>
        <dbReference type="Rhea" id="RHEA:24104"/>
        <dbReference type="Rhea" id="RHEA-COMP:10341"/>
        <dbReference type="Rhea" id="RHEA-COMP:10342"/>
        <dbReference type="ChEBI" id="CHEBI:16235"/>
        <dbReference type="ChEBI" id="CHEBI:58703"/>
        <dbReference type="ChEBI" id="CHEBI:74269"/>
        <dbReference type="ChEBI" id="CHEBI:82833"/>
        <dbReference type="EC" id="2.4.2.29"/>
    </reaction>
</comment>
<name>A0A0G0BU13_9BACT</name>
<dbReference type="EC" id="2.4.2.29" evidence="4"/>
<keyword evidence="4" id="KW-0479">Metal-binding</keyword>
<comment type="caution">
    <text evidence="7">The sequence shown here is derived from an EMBL/GenBank/DDBJ whole genome shotgun (WGS) entry which is preliminary data.</text>
</comment>
<dbReference type="InterPro" id="IPR004803">
    <property type="entry name" value="TGT"/>
</dbReference>
<dbReference type="InterPro" id="IPR002616">
    <property type="entry name" value="tRNA_ribo_trans-like"/>
</dbReference>
<feature type="binding site" evidence="4">
    <location>
        <position position="412"/>
    </location>
    <ligand>
        <name>Zn(2+)</name>
        <dbReference type="ChEBI" id="CHEBI:29105"/>
    </ligand>
</feature>
<dbReference type="Proteomes" id="UP000034923">
    <property type="component" value="Unassembled WGS sequence"/>
</dbReference>
<feature type="binding site" evidence="4">
    <location>
        <position position="414"/>
    </location>
    <ligand>
        <name>Zn(2+)</name>
        <dbReference type="ChEBI" id="CHEBI:29105"/>
    </ligand>
</feature>
<evidence type="ECO:0000256" key="2">
    <source>
        <dbReference type="ARBA" id="ARBA00022679"/>
    </source>
</evidence>
<dbReference type="InterPro" id="IPR036511">
    <property type="entry name" value="TGT-like_sf"/>
</dbReference>
<evidence type="ECO:0000313" key="8">
    <source>
        <dbReference type="Proteomes" id="UP000034923"/>
    </source>
</evidence>
<feature type="binding site" evidence="4">
    <location>
        <position position="327"/>
    </location>
    <ligand>
        <name>substrate</name>
    </ligand>
</feature>
<feature type="active site" description="Nucleophile" evidence="4">
    <location>
        <position position="374"/>
    </location>
</feature>
<comment type="subunit">
    <text evidence="4">Homodimer. Within each dimer, one monomer is responsible for RNA recognition and catalysis, while the other monomer binds to the replacement base PreQ1.</text>
</comment>
<feature type="binding site" evidence="4">
    <location>
        <begin position="91"/>
        <end position="95"/>
    </location>
    <ligand>
        <name>substrate</name>
    </ligand>
</feature>
<dbReference type="Gene3D" id="3.20.20.105">
    <property type="entry name" value="Queuine tRNA-ribosyltransferase-like"/>
    <property type="match status" value="1"/>
</dbReference>
<dbReference type="UniPathway" id="UPA00392"/>
<keyword evidence="4" id="KW-0862">Zinc</keyword>
<keyword evidence="1 4" id="KW-0328">Glycosyltransferase</keyword>
<dbReference type="GO" id="GO:0046872">
    <property type="term" value="F:metal ion binding"/>
    <property type="evidence" value="ECO:0007669"/>
    <property type="project" value="UniProtKB-KW"/>
</dbReference>
<feature type="region of interest" description="RNA binding; important for wobble base 34 recognition" evidence="4">
    <location>
        <begin position="379"/>
        <end position="383"/>
    </location>
</feature>
<feature type="binding site" evidence="4">
    <location>
        <position position="443"/>
    </location>
    <ligand>
        <name>Zn(2+)</name>
        <dbReference type="ChEBI" id="CHEBI:29105"/>
    </ligand>
</feature>
<dbReference type="Pfam" id="PF01702">
    <property type="entry name" value="TGT"/>
    <property type="match status" value="3"/>
</dbReference>
<dbReference type="PANTHER" id="PTHR46499">
    <property type="entry name" value="QUEUINE TRNA-RIBOSYLTRANSFERASE"/>
    <property type="match status" value="1"/>
</dbReference>
<feature type="binding site" evidence="4">
    <location>
        <position position="185"/>
    </location>
    <ligand>
        <name>substrate</name>
    </ligand>
</feature>
<feature type="binding site" evidence="4">
    <location>
        <position position="417"/>
    </location>
    <ligand>
        <name>Zn(2+)</name>
        <dbReference type="ChEBI" id="CHEBI:29105"/>
    </ligand>
</feature>
<gene>
    <name evidence="4" type="primary">tgt</name>
    <name evidence="7" type="ORF">UR70_C0002G0028</name>
</gene>
<dbReference type="EMBL" id="LBQE01000002">
    <property type="protein sequence ID" value="KKP72959.1"/>
    <property type="molecule type" value="Genomic_DNA"/>
</dbReference>
<feature type="domain" description="tRNA-guanine(15) transglycosylase-like" evidence="6">
    <location>
        <begin position="287"/>
        <end position="474"/>
    </location>
</feature>
<feature type="domain" description="tRNA-guanine(15) transglycosylase-like" evidence="6">
    <location>
        <begin position="110"/>
        <end position="261"/>
    </location>
</feature>
<dbReference type="InterPro" id="IPR050076">
    <property type="entry name" value="ArchSynthase1/Queuine_TRR"/>
</dbReference>
<keyword evidence="3 4" id="KW-0819">tRNA processing</keyword>
<dbReference type="PANTHER" id="PTHR46499:SF1">
    <property type="entry name" value="QUEUINE TRNA-RIBOSYLTRANSFERASE"/>
    <property type="match status" value="1"/>
</dbReference>
<feature type="active site" description="Proton acceptor" evidence="4">
    <location>
        <position position="91"/>
    </location>
</feature>
<dbReference type="GO" id="GO:0005737">
    <property type="term" value="C:cytoplasm"/>
    <property type="evidence" value="ECO:0007669"/>
    <property type="project" value="TreeGrafter"/>
</dbReference>
<reference evidence="7 8" key="1">
    <citation type="journal article" date="2015" name="Nature">
        <title>rRNA introns, odd ribosomes, and small enigmatic genomes across a large radiation of phyla.</title>
        <authorList>
            <person name="Brown C.T."/>
            <person name="Hug L.A."/>
            <person name="Thomas B.C."/>
            <person name="Sharon I."/>
            <person name="Castelle C.J."/>
            <person name="Singh A."/>
            <person name="Wilkins M.J."/>
            <person name="Williams K.H."/>
            <person name="Banfield J.F."/>
        </authorList>
    </citation>
    <scope>NUCLEOTIDE SEQUENCE [LARGE SCALE GENOMIC DNA]</scope>
</reference>
<dbReference type="GO" id="GO:0008479">
    <property type="term" value="F:tRNA-guanosine(34) queuine transglycosylase activity"/>
    <property type="evidence" value="ECO:0007669"/>
    <property type="project" value="UniProtKB-UniRule"/>
</dbReference>
<evidence type="ECO:0000256" key="5">
    <source>
        <dbReference type="SAM" id="MobiDB-lite"/>
    </source>
</evidence>
<dbReference type="GO" id="GO:0008616">
    <property type="term" value="P:tRNA queuosine(34) biosynthetic process"/>
    <property type="evidence" value="ECO:0007669"/>
    <property type="project" value="UniProtKB-UniRule"/>
</dbReference>
<organism evidence="7 8">
    <name type="scientific">Candidatus Nomurabacteria bacterium GW2011_GWB1_35_20</name>
    <dbReference type="NCBI Taxonomy" id="1618740"/>
    <lineage>
        <taxon>Bacteria</taxon>
        <taxon>Candidatus Nomuraibacteriota</taxon>
    </lineage>
</organism>
<feature type="region of interest" description="Disordered" evidence="5">
    <location>
        <begin position="256"/>
        <end position="276"/>
    </location>
</feature>
<feature type="region of interest" description="RNA binding" evidence="4">
    <location>
        <begin position="355"/>
        <end position="361"/>
    </location>
</feature>
<evidence type="ECO:0000259" key="6">
    <source>
        <dbReference type="Pfam" id="PF01702"/>
    </source>
</evidence>
<dbReference type="SUPFAM" id="SSF51713">
    <property type="entry name" value="tRNA-guanine transglycosylase"/>
    <property type="match status" value="1"/>
</dbReference>
<keyword evidence="2 4" id="KW-0808">Transferase</keyword>
<protein>
    <recommendedName>
        <fullName evidence="4">Queuine tRNA-ribosyltransferase</fullName>
        <ecNumber evidence="4">2.4.2.29</ecNumber>
    </recommendedName>
    <alternativeName>
        <fullName evidence="4">Guanine insertion enzyme</fullName>
    </alternativeName>
    <alternativeName>
        <fullName evidence="4">tRNA-guanine transglycosylase</fullName>
    </alternativeName>
</protein>
<feature type="domain" description="tRNA-guanine(15) transglycosylase-like" evidence="6">
    <location>
        <begin position="14"/>
        <end position="101"/>
    </location>
</feature>
<feature type="binding site" evidence="4">
    <location>
        <position position="295"/>
    </location>
    <ligand>
        <name>substrate</name>
    </ligand>
</feature>
<accession>A0A0G0BU13</accession>